<dbReference type="GO" id="GO:0000398">
    <property type="term" value="P:mRNA splicing, via spliceosome"/>
    <property type="evidence" value="ECO:0007669"/>
    <property type="project" value="TreeGrafter"/>
</dbReference>
<dbReference type="InterPro" id="IPR012337">
    <property type="entry name" value="RNaseH-like_sf"/>
</dbReference>
<keyword evidence="8" id="KW-0812">Transmembrane</keyword>
<evidence type="ECO:0000259" key="10">
    <source>
        <dbReference type="PROSITE" id="PS50822"/>
    </source>
</evidence>
<feature type="transmembrane region" description="Helical" evidence="8">
    <location>
        <begin position="824"/>
        <end position="846"/>
    </location>
</feature>
<dbReference type="SUPFAM" id="SSF101690">
    <property type="entry name" value="PAZ domain"/>
    <property type="match status" value="1"/>
</dbReference>
<dbReference type="PANTHER" id="PTHR18034">
    <property type="entry name" value="CELL CYCLE CONTROL PROTEIN CWF22-RELATED"/>
    <property type="match status" value="1"/>
</dbReference>
<dbReference type="Proteomes" id="UP000663846">
    <property type="component" value="Unassembled WGS sequence"/>
</dbReference>
<feature type="compositionally biased region" description="Acidic residues" evidence="7">
    <location>
        <begin position="665"/>
        <end position="675"/>
    </location>
</feature>
<dbReference type="InterPro" id="IPR003100">
    <property type="entry name" value="PAZ_dom"/>
</dbReference>
<dbReference type="PROSITE" id="PS50821">
    <property type="entry name" value="PAZ"/>
    <property type="match status" value="1"/>
</dbReference>
<dbReference type="Gene3D" id="3.30.420.10">
    <property type="entry name" value="Ribonuclease H-like superfamily/Ribonuclease H"/>
    <property type="match status" value="1"/>
</dbReference>
<dbReference type="InterPro" id="IPR003890">
    <property type="entry name" value="MIF4G-like_typ-3"/>
</dbReference>
<dbReference type="InterPro" id="IPR032474">
    <property type="entry name" value="Argonaute_N"/>
</dbReference>
<dbReference type="SMART" id="SM01163">
    <property type="entry name" value="DUF1785"/>
    <property type="match status" value="1"/>
</dbReference>
<dbReference type="SUPFAM" id="SSF53098">
    <property type="entry name" value="Ribonuclease H-like"/>
    <property type="match status" value="1"/>
</dbReference>
<dbReference type="Pfam" id="PF02854">
    <property type="entry name" value="MIF4G"/>
    <property type="match status" value="1"/>
</dbReference>
<protein>
    <submittedName>
        <fullName evidence="12">Uncharacterized protein</fullName>
    </submittedName>
</protein>
<evidence type="ECO:0000256" key="2">
    <source>
        <dbReference type="ARBA" id="ARBA00004123"/>
    </source>
</evidence>
<evidence type="ECO:0000259" key="11">
    <source>
        <dbReference type="PROSITE" id="PS51366"/>
    </source>
</evidence>
<dbReference type="SUPFAM" id="SSF48371">
    <property type="entry name" value="ARM repeat"/>
    <property type="match status" value="1"/>
</dbReference>
<feature type="compositionally biased region" description="Acidic residues" evidence="7">
    <location>
        <begin position="405"/>
        <end position="417"/>
    </location>
</feature>
<dbReference type="InterPro" id="IPR036085">
    <property type="entry name" value="PAZ_dom_sf"/>
</dbReference>
<evidence type="ECO:0000259" key="9">
    <source>
        <dbReference type="PROSITE" id="PS50821"/>
    </source>
</evidence>
<dbReference type="EMBL" id="CAJMWS010000329">
    <property type="protein sequence ID" value="CAE6434127.1"/>
    <property type="molecule type" value="Genomic_DNA"/>
</dbReference>
<dbReference type="InterPro" id="IPR016024">
    <property type="entry name" value="ARM-type_fold"/>
</dbReference>
<feature type="compositionally biased region" description="Gly residues" evidence="7">
    <location>
        <begin position="905"/>
        <end position="925"/>
    </location>
</feature>
<dbReference type="Gene3D" id="3.40.50.2300">
    <property type="match status" value="1"/>
</dbReference>
<evidence type="ECO:0000256" key="3">
    <source>
        <dbReference type="ARBA" id="ARBA00006856"/>
    </source>
</evidence>
<evidence type="ECO:0000256" key="7">
    <source>
        <dbReference type="SAM" id="MobiDB-lite"/>
    </source>
</evidence>
<comment type="subcellular location">
    <subcellularLocation>
        <location evidence="2">Nucleus</location>
    </subcellularLocation>
</comment>
<dbReference type="CDD" id="cd04657">
    <property type="entry name" value="Piwi_ago-like"/>
    <property type="match status" value="1"/>
</dbReference>
<dbReference type="SMART" id="SM00949">
    <property type="entry name" value="PAZ"/>
    <property type="match status" value="1"/>
</dbReference>
<dbReference type="PANTHER" id="PTHR18034:SF3">
    <property type="entry name" value="PRE-MRNA-SPLICING FACTOR CWC22 HOMOLOG"/>
    <property type="match status" value="1"/>
</dbReference>
<reference evidence="12" key="1">
    <citation type="submission" date="2021-01" db="EMBL/GenBank/DDBJ databases">
        <authorList>
            <person name="Kaushik A."/>
        </authorList>
    </citation>
    <scope>NUCLEOTIDE SEQUENCE</scope>
    <source>
        <strain evidence="12">AG1-1C</strain>
    </source>
</reference>
<dbReference type="Gene3D" id="1.25.40.180">
    <property type="match status" value="1"/>
</dbReference>
<feature type="domain" description="MI" evidence="11">
    <location>
        <begin position="433"/>
        <end position="549"/>
    </location>
</feature>
<dbReference type="GO" id="GO:0003723">
    <property type="term" value="F:RNA binding"/>
    <property type="evidence" value="ECO:0007669"/>
    <property type="project" value="InterPro"/>
</dbReference>
<dbReference type="InterPro" id="IPR014811">
    <property type="entry name" value="ArgoL1"/>
</dbReference>
<keyword evidence="8" id="KW-0472">Membrane</keyword>
<dbReference type="SMART" id="SM00544">
    <property type="entry name" value="MA3"/>
    <property type="match status" value="1"/>
</dbReference>
<dbReference type="PROSITE" id="PS51366">
    <property type="entry name" value="MI"/>
    <property type="match status" value="1"/>
</dbReference>
<feature type="region of interest" description="Disordered" evidence="7">
    <location>
        <begin position="1"/>
        <end position="79"/>
    </location>
</feature>
<dbReference type="SMART" id="SM00543">
    <property type="entry name" value="MIF4G"/>
    <property type="match status" value="1"/>
</dbReference>
<dbReference type="CDD" id="cd02846">
    <property type="entry name" value="PAZ_argonaute_like"/>
    <property type="match status" value="1"/>
</dbReference>
<feature type="compositionally biased region" description="Basic and acidic residues" evidence="7">
    <location>
        <begin position="58"/>
        <end position="79"/>
    </location>
</feature>
<feature type="compositionally biased region" description="Low complexity" evidence="7">
    <location>
        <begin position="651"/>
        <end position="664"/>
    </location>
</feature>
<dbReference type="InterPro" id="IPR003165">
    <property type="entry name" value="Piwi"/>
</dbReference>
<feature type="transmembrane region" description="Helical" evidence="8">
    <location>
        <begin position="795"/>
        <end position="817"/>
    </location>
</feature>
<comment type="caution">
    <text evidence="12">The sequence shown here is derived from an EMBL/GenBank/DDBJ whole genome shotgun (WGS) entry which is preliminary data.</text>
</comment>
<dbReference type="InterPro" id="IPR036397">
    <property type="entry name" value="RNaseH_sf"/>
</dbReference>
<dbReference type="GO" id="GO:0071013">
    <property type="term" value="C:catalytic step 2 spliceosome"/>
    <property type="evidence" value="ECO:0007669"/>
    <property type="project" value="TreeGrafter"/>
</dbReference>
<feature type="region of interest" description="Disordered" evidence="7">
    <location>
        <begin position="646"/>
        <end position="698"/>
    </location>
</feature>
<feature type="domain" description="PAZ" evidence="9">
    <location>
        <begin position="1160"/>
        <end position="1270"/>
    </location>
</feature>
<comment type="function">
    <text evidence="1">Involved in pre-mRNA splicing.</text>
</comment>
<dbReference type="Pfam" id="PF02171">
    <property type="entry name" value="Piwi"/>
    <property type="match status" value="1"/>
</dbReference>
<keyword evidence="4" id="KW-0507">mRNA processing</keyword>
<dbReference type="InterPro" id="IPR003891">
    <property type="entry name" value="Initiation_fac_eIF4g_MI"/>
</dbReference>
<feature type="region of interest" description="Disordered" evidence="7">
    <location>
        <begin position="905"/>
        <end position="947"/>
    </location>
</feature>
<dbReference type="Pfam" id="PF02847">
    <property type="entry name" value="MA3"/>
    <property type="match status" value="1"/>
</dbReference>
<evidence type="ECO:0000256" key="1">
    <source>
        <dbReference type="ARBA" id="ARBA00003777"/>
    </source>
</evidence>
<dbReference type="SMART" id="SM00950">
    <property type="entry name" value="Piwi"/>
    <property type="match status" value="1"/>
</dbReference>
<dbReference type="FunFam" id="1.25.40.180:FF:000004">
    <property type="entry name" value="pre-mRNA-splicing factor CWC22 homolog"/>
    <property type="match status" value="1"/>
</dbReference>
<organism evidence="12 13">
    <name type="scientific">Rhizoctonia solani</name>
    <dbReference type="NCBI Taxonomy" id="456999"/>
    <lineage>
        <taxon>Eukaryota</taxon>
        <taxon>Fungi</taxon>
        <taxon>Dikarya</taxon>
        <taxon>Basidiomycota</taxon>
        <taxon>Agaricomycotina</taxon>
        <taxon>Agaricomycetes</taxon>
        <taxon>Cantharellales</taxon>
        <taxon>Ceratobasidiaceae</taxon>
        <taxon>Rhizoctonia</taxon>
    </lineage>
</organism>
<keyword evidence="8" id="KW-1133">Transmembrane helix</keyword>
<evidence type="ECO:0000256" key="8">
    <source>
        <dbReference type="SAM" id="Phobius"/>
    </source>
</evidence>
<keyword evidence="5" id="KW-0508">mRNA splicing</keyword>
<feature type="compositionally biased region" description="Basic and acidic residues" evidence="7">
    <location>
        <begin position="1"/>
        <end position="17"/>
    </location>
</feature>
<sequence>MSDIEVDKVENYDGDSKPKRKRELSGSRSRSRTRTPRRSPSPPRTRRRRSSSPPISKNRRDPDGLNVRDVDPERRKERERQLALRMAEIELGTAPPKPEFDAKAEFAKLLNSRSGGVYVPPARLRALQAAAAEDKSSAEYQRLSWDALRKSITGIVNRVNVANIKHVIPELFQENLVRGRGLFARSIMKAQAASLPFTPIFAALVAVINTKLPQVGELLLTRLISQFRRSFKRNDKIVCHSTTTFIAHLVNQGVAHEIIALQILVLLLEQPTDDSVEIAVGFMREVGAYLAENSPRANNGVYERFRAVLHEGGIDKRVQYMIEVLFQVRKDKYKDNVIVPEGLDLVEEDDQITHQISLDDELQIQEGLNVFKFDPNFTENEEKYKQIKAEILGEDSDDGSGSSGDESDSEEDGEEAVADMPGITDMTETNLVNLRRTIYLTIMNALSYEEAVHKLMKVNIQEGQEIELCNMIVECCSQERSYSNYYGLIGERFCKLNRVWCESFEEAFANYYETIHRYETNRLRNIARFFGHLIATDAMSWAVFSVVKINEDDTTSSSRIFVKILMQELQESMGLKTMSERFKDPTMRESFTNIFPMDDPTGKSTRFAVNYFTALGLGVLTEDMRANLLENARKIAAIRDLEAQRAAMAESSSSDSSDSTTSSDDSSDSDSDSDSDDSRYARRQVAIPPGGASRRTVEPLDGRATLPVEDQHPLGGDVGLPLRSRDRGRLRHHPRLAVARLLLVEAAETIRRHVREAGTIRPLLVAEMVQPDAETALPLVTVESTARLMTAVGTVLRHVIVAEMIPLGTVVGTIHLLETVAGTALLAIAAETLLPLVIFVGTALLMTAAGTIRPLRTIVGVVHHVIAAGTPRPANAAGTALHQGATETVHPAGLGAVLLRPPRGRGGAGGAGGAGRGAGRGGGPTGTAAAPSGAGRGSTTSAASAGPASHVITIGVKRPGFGNSGRAITVITNHFPCKIPTGIIYHYDAIDKKLPARVNVQTMNLLQDTLQPNVFVPKGAYDGQKNLFTTKKLDLGENHTRTFEMPLVEARGDRPPRTRKIKITLVAEINPEVLAQFQLGRHAQDNEVQTALTALNVALRHEPISRYTFNARSFFLPNGIQKVGFGLQLWPGVFQSIRPAISSMHLNVDTSTGVIFTPGPVITHSLEFLERRQPADLARLGPRELHSLASHLRGLRIAITYLTGKRPEKSIMGLTDKGASQFMFESNGKKISVADYFKQTYNKTLQFPQLPCIKVSQTSVIPMEFCEILPGQLMRKGVPKELTDDMVKFSRRKPGERLAAIKTSLSSLNHQSAIVSQFGITVETNPVECPARILDAPQIQYSKPMRAGGGVWNLRNERLKQPATIRGWIMVIFERRQVFTEEIARKTIESLKAACLEKGIQGLDTNPLIEWVPGEKGTKSSVLLPTDACQILTDLGGKFKSVRGALPNLIVAIMPRSSGDIYPSVKRFGDVTAGVATQCMKADKARGQSMQYYGNVCLKINVKLGGVNSVLMPSPDTKFISDPANPTMIMGADVAHPAPGTEGRPSFTALVGSVDSIASKYVAAHRAQRSRVEGIAGLQEMAEDLIRKFQGYQKMVEKKNTLGPKRILFYRDGVSEGQFKFVLENEVPALQRACKACGVDTKITYVIVGKRHHTRMFPKDKANADKSENCLAGTVIDQVIGHPLEFDFFLLSHAGLIGTSRPAHYSVVHDDNNFTPDALQKLTFALCHVYARATRSVSIPPPVYYADIVCGRARHHLPPDFDMSDSATIASGTDAEAMLERIKAAYRPTHPTIARNMYFQ</sequence>
<dbReference type="Gene3D" id="2.170.260.10">
    <property type="entry name" value="paz domain"/>
    <property type="match status" value="1"/>
</dbReference>
<dbReference type="Pfam" id="PF08699">
    <property type="entry name" value="ArgoL1"/>
    <property type="match status" value="1"/>
</dbReference>
<evidence type="ECO:0000313" key="13">
    <source>
        <dbReference type="Proteomes" id="UP000663846"/>
    </source>
</evidence>
<dbReference type="Pfam" id="PF02170">
    <property type="entry name" value="PAZ"/>
    <property type="match status" value="1"/>
</dbReference>
<evidence type="ECO:0000256" key="4">
    <source>
        <dbReference type="ARBA" id="ARBA00022664"/>
    </source>
</evidence>
<dbReference type="Pfam" id="PF16488">
    <property type="entry name" value="ArgoL2"/>
    <property type="match status" value="1"/>
</dbReference>
<dbReference type="InterPro" id="IPR045246">
    <property type="entry name" value="Piwi_ago-like"/>
</dbReference>
<feature type="region of interest" description="Disordered" evidence="7">
    <location>
        <begin position="391"/>
        <end position="422"/>
    </location>
</feature>
<feature type="compositionally biased region" description="Low complexity" evidence="7">
    <location>
        <begin position="926"/>
        <end position="947"/>
    </location>
</feature>
<accession>A0A8H3AK58</accession>
<gene>
    <name evidence="12" type="ORF">RDB_LOCUS112836</name>
</gene>
<dbReference type="InterPro" id="IPR050781">
    <property type="entry name" value="CWC22_splicing_factor"/>
</dbReference>
<evidence type="ECO:0000256" key="6">
    <source>
        <dbReference type="ARBA" id="ARBA00023242"/>
    </source>
</evidence>
<name>A0A8H3AK58_9AGAM</name>
<evidence type="ECO:0000256" key="5">
    <source>
        <dbReference type="ARBA" id="ARBA00023187"/>
    </source>
</evidence>
<comment type="similarity">
    <text evidence="3">Belongs to the CWC22 family.</text>
</comment>
<proteinExistence type="inferred from homology"/>
<evidence type="ECO:0000313" key="12">
    <source>
        <dbReference type="EMBL" id="CAE6434127.1"/>
    </source>
</evidence>
<dbReference type="Pfam" id="PF16486">
    <property type="entry name" value="ArgoN"/>
    <property type="match status" value="1"/>
</dbReference>
<dbReference type="InterPro" id="IPR032472">
    <property type="entry name" value="ArgoL2"/>
</dbReference>
<dbReference type="PROSITE" id="PS50822">
    <property type="entry name" value="PIWI"/>
    <property type="match status" value="1"/>
</dbReference>
<keyword evidence="6" id="KW-0539">Nucleus</keyword>
<feature type="domain" description="Piwi" evidence="10">
    <location>
        <begin position="1449"/>
        <end position="1758"/>
    </location>
</feature>